<comment type="caution">
    <text evidence="4">The sequence shown here is derived from an EMBL/GenBank/DDBJ whole genome shotgun (WGS) entry which is preliminary data.</text>
</comment>
<keyword evidence="2" id="KW-0175">Coiled coil</keyword>
<organism evidence="4 5">
    <name type="scientific">Alteromonas sediminis</name>
    <dbReference type="NCBI Taxonomy" id="2259342"/>
    <lineage>
        <taxon>Bacteria</taxon>
        <taxon>Pseudomonadati</taxon>
        <taxon>Pseudomonadota</taxon>
        <taxon>Gammaproteobacteria</taxon>
        <taxon>Alteromonadales</taxon>
        <taxon>Alteromonadaceae</taxon>
        <taxon>Alteromonas/Salinimonas group</taxon>
        <taxon>Alteromonas</taxon>
    </lineage>
</organism>
<dbReference type="AlphaFoldDB" id="A0A3N5Z4M6"/>
<evidence type="ECO:0000313" key="4">
    <source>
        <dbReference type="EMBL" id="RPJ65044.1"/>
    </source>
</evidence>
<dbReference type="GO" id="GO:0005829">
    <property type="term" value="C:cytosol"/>
    <property type="evidence" value="ECO:0007669"/>
    <property type="project" value="TreeGrafter"/>
</dbReference>
<dbReference type="PANTHER" id="PTHR31088:SF6">
    <property type="entry name" value="PHAGE SHOCK PROTEIN A"/>
    <property type="match status" value="1"/>
</dbReference>
<gene>
    <name evidence="4" type="primary">pspA</name>
    <name evidence="4" type="ORF">DRW07_17150</name>
</gene>
<proteinExistence type="inferred from homology"/>
<dbReference type="PANTHER" id="PTHR31088">
    <property type="entry name" value="MEMBRANE-ASSOCIATED PROTEIN VIPP1, CHLOROPLASTIC"/>
    <property type="match status" value="1"/>
</dbReference>
<evidence type="ECO:0000256" key="1">
    <source>
        <dbReference type="ARBA" id="ARBA00043985"/>
    </source>
</evidence>
<sequence length="236" mass="26257">MGIFSRFTDIVNSNINSLLDKAEDPEKMVRLIIQEMEDTLVEVRSTSAKTIASKKDIGNQIAKFEADAADWEAKAELAISKEREDLARAALQEKQKASEAAEALKAELAIVEEQIAKLQDEIGQLQDKLADAKSRQKTIIMRQKTVSSRLEVKKTLDSGKVDAAMERFGQYERKIDDLESQVEAYDLGKKSLNDEFAELQADDKINDELAALKAKMQKKSQPKPAAKASAKKSQKA</sequence>
<evidence type="ECO:0000313" key="5">
    <source>
        <dbReference type="Proteomes" id="UP000275281"/>
    </source>
</evidence>
<dbReference type="Proteomes" id="UP000275281">
    <property type="component" value="Unassembled WGS sequence"/>
</dbReference>
<feature type="coiled-coil region" evidence="2">
    <location>
        <begin position="161"/>
        <end position="195"/>
    </location>
</feature>
<dbReference type="NCBIfam" id="TIGR02977">
    <property type="entry name" value="phageshock_pspA"/>
    <property type="match status" value="1"/>
</dbReference>
<protein>
    <submittedName>
        <fullName evidence="4">Phage shock protein PspA</fullName>
    </submittedName>
</protein>
<dbReference type="InterPro" id="IPR014319">
    <property type="entry name" value="Phageshock_PspA"/>
</dbReference>
<name>A0A3N5Z4M6_9ALTE</name>
<dbReference type="GO" id="GO:0009271">
    <property type="term" value="P:phage shock"/>
    <property type="evidence" value="ECO:0007669"/>
    <property type="project" value="TreeGrafter"/>
</dbReference>
<keyword evidence="5" id="KW-1185">Reference proteome</keyword>
<evidence type="ECO:0000256" key="3">
    <source>
        <dbReference type="SAM" id="MobiDB-lite"/>
    </source>
</evidence>
<feature type="coiled-coil region" evidence="2">
    <location>
        <begin position="54"/>
        <end position="135"/>
    </location>
</feature>
<dbReference type="Pfam" id="PF04012">
    <property type="entry name" value="PspA_IM30"/>
    <property type="match status" value="1"/>
</dbReference>
<dbReference type="EMBL" id="RPOK01000006">
    <property type="protein sequence ID" value="RPJ65044.1"/>
    <property type="molecule type" value="Genomic_DNA"/>
</dbReference>
<dbReference type="OrthoDB" id="9779630at2"/>
<dbReference type="RefSeq" id="WP_124029172.1">
    <property type="nucleotide sequence ID" value="NZ_JBHRSN010000013.1"/>
</dbReference>
<accession>A0A3N5Z4M6</accession>
<reference evidence="4 5" key="1">
    <citation type="submission" date="2018-11" db="EMBL/GenBank/DDBJ databases">
        <authorList>
            <person name="Ye M.-Q."/>
            <person name="Du Z.-J."/>
        </authorList>
    </citation>
    <scope>NUCLEOTIDE SEQUENCE [LARGE SCALE GENOMIC DNA]</scope>
    <source>
        <strain evidence="4 5">U0105</strain>
    </source>
</reference>
<evidence type="ECO:0000256" key="2">
    <source>
        <dbReference type="SAM" id="Coils"/>
    </source>
</evidence>
<comment type="similarity">
    <text evidence="1">Belongs to the PspA/Vipp/IM30 family.</text>
</comment>
<dbReference type="InterPro" id="IPR007157">
    <property type="entry name" value="PspA_VIPP1"/>
</dbReference>
<feature type="region of interest" description="Disordered" evidence="3">
    <location>
        <begin position="213"/>
        <end position="236"/>
    </location>
</feature>